<keyword evidence="3" id="KW-1185">Reference proteome</keyword>
<dbReference type="AlphaFoldDB" id="A0A2K3UTQ0"/>
<proteinExistence type="predicted"/>
<dbReference type="RefSeq" id="WP_103313897.1">
    <property type="nucleotide sequence ID" value="NZ_PPPD01000002.1"/>
</dbReference>
<feature type="domain" description="HTH cro/C1-type" evidence="1">
    <location>
        <begin position="7"/>
        <end position="78"/>
    </location>
</feature>
<dbReference type="OrthoDB" id="72528at2"/>
<dbReference type="InterPro" id="IPR001387">
    <property type="entry name" value="Cro/C1-type_HTH"/>
</dbReference>
<evidence type="ECO:0000313" key="2">
    <source>
        <dbReference type="EMBL" id="PNY79913.1"/>
    </source>
</evidence>
<reference evidence="2 3" key="1">
    <citation type="submission" date="2018-01" db="EMBL/GenBank/DDBJ databases">
        <title>Deinococcus koreensis sp. nov., a radiation-resistant bacterium isolated from river water.</title>
        <authorList>
            <person name="Choi A."/>
        </authorList>
    </citation>
    <scope>NUCLEOTIDE SEQUENCE [LARGE SCALE GENOMIC DNA]</scope>
    <source>
        <strain evidence="2 3">SJW1-2</strain>
    </source>
</reference>
<dbReference type="Pfam" id="PF13443">
    <property type="entry name" value="HTH_26"/>
    <property type="match status" value="1"/>
</dbReference>
<accession>A0A2K3UTQ0</accession>
<evidence type="ECO:0000259" key="1">
    <source>
        <dbReference type="Pfam" id="PF13443"/>
    </source>
</evidence>
<name>A0A2K3UTQ0_9DEIO</name>
<organism evidence="2 3">
    <name type="scientific">Deinococcus koreensis</name>
    <dbReference type="NCBI Taxonomy" id="2054903"/>
    <lineage>
        <taxon>Bacteria</taxon>
        <taxon>Thermotogati</taxon>
        <taxon>Deinococcota</taxon>
        <taxon>Deinococci</taxon>
        <taxon>Deinococcales</taxon>
        <taxon>Deinococcaceae</taxon>
        <taxon>Deinococcus</taxon>
    </lineage>
</organism>
<gene>
    <name evidence="2" type="ORF">CVO96_18435</name>
</gene>
<comment type="caution">
    <text evidence="2">The sequence shown here is derived from an EMBL/GenBank/DDBJ whole genome shotgun (WGS) entry which is preliminary data.</text>
</comment>
<protein>
    <recommendedName>
        <fullName evidence="1">HTH cro/C1-type domain-containing protein</fullName>
    </recommendedName>
</protein>
<sequence length="79" mass="8891">MSVTRWRLAEYLKQRGISAYALAKSTGTARPTTIYRLARPDHTPTRVDLPTLTMVIDGLRKLTGEDVQISDILEYVPDS</sequence>
<dbReference type="Proteomes" id="UP000236379">
    <property type="component" value="Unassembled WGS sequence"/>
</dbReference>
<dbReference type="EMBL" id="PPPD01000002">
    <property type="protein sequence ID" value="PNY79913.1"/>
    <property type="molecule type" value="Genomic_DNA"/>
</dbReference>
<evidence type="ECO:0000313" key="3">
    <source>
        <dbReference type="Proteomes" id="UP000236379"/>
    </source>
</evidence>